<dbReference type="PANTHER" id="PTHR48228">
    <property type="entry name" value="SUCCINYL-COA--D-CITRAMALATE COA-TRANSFERASE"/>
    <property type="match status" value="1"/>
</dbReference>
<dbReference type="RefSeq" id="WP_344833874.1">
    <property type="nucleotide sequence ID" value="NZ_BAAAUV010000016.1"/>
</dbReference>
<dbReference type="SUPFAM" id="SSF89796">
    <property type="entry name" value="CoA-transferase family III (CaiB/BaiF)"/>
    <property type="match status" value="2"/>
</dbReference>
<feature type="region of interest" description="Disordered" evidence="1">
    <location>
        <begin position="366"/>
        <end position="400"/>
    </location>
</feature>
<accession>A0ABP6QJA4</accession>
<evidence type="ECO:0000313" key="3">
    <source>
        <dbReference type="Proteomes" id="UP001501237"/>
    </source>
</evidence>
<keyword evidence="2" id="KW-0808">Transferase</keyword>
<name>A0ABP6QJA4_9ACTN</name>
<keyword evidence="3" id="KW-1185">Reference proteome</keyword>
<proteinExistence type="predicted"/>
<comment type="caution">
    <text evidence="2">The sequence shown here is derived from an EMBL/GenBank/DDBJ whole genome shotgun (WGS) entry which is preliminary data.</text>
</comment>
<gene>
    <name evidence="2" type="ORF">GCM10010468_55290</name>
</gene>
<dbReference type="EMBL" id="BAAAUV010000016">
    <property type="protein sequence ID" value="GAA3226794.1"/>
    <property type="molecule type" value="Genomic_DNA"/>
</dbReference>
<dbReference type="InterPro" id="IPR044855">
    <property type="entry name" value="CoA-Trfase_III_dom3_sf"/>
</dbReference>
<dbReference type="InterPro" id="IPR023606">
    <property type="entry name" value="CoA-Trfase_III_dom_1_sf"/>
</dbReference>
<dbReference type="InterPro" id="IPR050509">
    <property type="entry name" value="CoA-transferase_III"/>
</dbReference>
<evidence type="ECO:0000313" key="2">
    <source>
        <dbReference type="EMBL" id="GAA3226794.1"/>
    </source>
</evidence>
<dbReference type="GO" id="GO:0016740">
    <property type="term" value="F:transferase activity"/>
    <property type="evidence" value="ECO:0007669"/>
    <property type="project" value="UniProtKB-KW"/>
</dbReference>
<dbReference type="Pfam" id="PF02515">
    <property type="entry name" value="CoA_transf_3"/>
    <property type="match status" value="2"/>
</dbReference>
<evidence type="ECO:0000256" key="1">
    <source>
        <dbReference type="SAM" id="MobiDB-lite"/>
    </source>
</evidence>
<protein>
    <submittedName>
        <fullName evidence="2">CoA transferase</fullName>
    </submittedName>
</protein>
<reference evidence="3" key="1">
    <citation type="journal article" date="2019" name="Int. J. Syst. Evol. Microbiol.">
        <title>The Global Catalogue of Microorganisms (GCM) 10K type strain sequencing project: providing services to taxonomists for standard genome sequencing and annotation.</title>
        <authorList>
            <consortium name="The Broad Institute Genomics Platform"/>
            <consortium name="The Broad Institute Genome Sequencing Center for Infectious Disease"/>
            <person name="Wu L."/>
            <person name="Ma J."/>
        </authorList>
    </citation>
    <scope>NUCLEOTIDE SEQUENCE [LARGE SCALE GENOMIC DNA]</scope>
    <source>
        <strain evidence="3">JCM 9377</strain>
    </source>
</reference>
<dbReference type="Gene3D" id="3.40.50.10540">
    <property type="entry name" value="Crotonobetainyl-coa:carnitine coa-transferase, domain 1"/>
    <property type="match status" value="2"/>
</dbReference>
<dbReference type="InterPro" id="IPR003673">
    <property type="entry name" value="CoA-Trfase_fam_III"/>
</dbReference>
<feature type="compositionally biased region" description="Low complexity" evidence="1">
    <location>
        <begin position="390"/>
        <end position="400"/>
    </location>
</feature>
<dbReference type="Gene3D" id="3.30.1540.10">
    <property type="entry name" value="formyl-coa transferase, domain 3"/>
    <property type="match status" value="2"/>
</dbReference>
<dbReference type="PANTHER" id="PTHR48228:SF4">
    <property type="entry name" value="BLR3030 PROTEIN"/>
    <property type="match status" value="1"/>
</dbReference>
<dbReference type="Proteomes" id="UP001501237">
    <property type="component" value="Unassembled WGS sequence"/>
</dbReference>
<organism evidence="2 3">
    <name type="scientific">Actinocorallia longicatena</name>
    <dbReference type="NCBI Taxonomy" id="111803"/>
    <lineage>
        <taxon>Bacteria</taxon>
        <taxon>Bacillati</taxon>
        <taxon>Actinomycetota</taxon>
        <taxon>Actinomycetes</taxon>
        <taxon>Streptosporangiales</taxon>
        <taxon>Thermomonosporaceae</taxon>
        <taxon>Actinocorallia</taxon>
    </lineage>
</organism>
<sequence>MPESSSPGLTGVRVLDFGHRIAGPLAALLLAEAGADVVHVDSPEAARAPGPADAYLNRSKRRITLDLKTAAGRATALDLAGRADVVIENFRPGVMDRLGLGAGVLRAADERLVYCSLPGFAPDDANAPLAAWEGILHAAVAGYRPLSQHWDPTGRARATVADREAPLFTPITTASNFGALMGAVSVVMALIARRRSGRGQTVRVPLAEAFCEAYSTMLGMRVYENGLMGDAHMLRDLTYRCADGGMIDLSPYAKFVVPLLAAAGVAEDWQAAGLIDIAERSFAPERRDEIMTSFAELVRGRSAAWWDRVATEAEVPVSRVRTPAEWMACPQATESGAAIALQDPAAGRILLPGRGFDLAGAIPPPRPRDLPGRDGGVLAPGPGGWLSPRSAPEPGGASGPPLEGVRAIDISQAVAGPTTARLLADFGAEVVKVGSTVPAVTDGIVGHLHRGKRTILLDGRSEAGERLTTDLVRSADVLVTNFTPKSQERYGIGHRRLQAVNRRLVHCSISAYGSAGPWAGRRGYENQCNAATGMSWRYGARFGWTLYQPTPINDAGTGVLGAFAVAVALYSRGDDGDGVRVGASLAQASTLHQGVHLAIEAQQATGPDTVRSEHGTSALDRLYRAEDGWFFLAARPDQSAALLSALSLPDGGGEQGPPDPAGPTALLLAGRFATGTARHWTDLLAGAGIAAHPVATIDEAVGYLDGRGLVYFEPGPGGRAVARPGIGARWLSETPPRAGADPGPIGSQAVEILAELGLSAAETAELAEADVVSLPGRLPKLTRLT</sequence>